<proteinExistence type="predicted"/>
<keyword evidence="3" id="KW-1185">Reference proteome</keyword>
<sequence>MIPFPTKTELMDIRNQFRQFDPDLMERVTRDDFNSITFSFDDREDVRDRLRSIIFRMYQTDENSLNYTAMLLDFCKDKDPVVGFVKALGKFICNDEEVGKKFVEETLESRRNDRISQEDHQSVNR</sequence>
<dbReference type="Pfam" id="PF24082">
    <property type="entry name" value="SPEF2_C"/>
    <property type="match status" value="1"/>
</dbReference>
<dbReference type="Proteomes" id="UP001168821">
    <property type="component" value="Unassembled WGS sequence"/>
</dbReference>
<comment type="caution">
    <text evidence="2">The sequence shown here is derived from an EMBL/GenBank/DDBJ whole genome shotgun (WGS) entry which is preliminary data.</text>
</comment>
<protein>
    <recommendedName>
        <fullName evidence="1">SPEF2 C-terminal domain-containing protein</fullName>
    </recommendedName>
</protein>
<feature type="domain" description="SPEF2 C-terminal" evidence="1">
    <location>
        <begin position="2"/>
        <end position="88"/>
    </location>
</feature>
<gene>
    <name evidence="2" type="ORF">Zmor_022482</name>
</gene>
<reference evidence="2" key="1">
    <citation type="journal article" date="2023" name="G3 (Bethesda)">
        <title>Whole genome assemblies of Zophobas morio and Tenebrio molitor.</title>
        <authorList>
            <person name="Kaur S."/>
            <person name="Stinson S.A."/>
            <person name="diCenzo G.C."/>
        </authorList>
    </citation>
    <scope>NUCLEOTIDE SEQUENCE</scope>
    <source>
        <strain evidence="2">QUZm001</strain>
    </source>
</reference>
<accession>A0AA38HVS0</accession>
<dbReference type="EMBL" id="JALNTZ010000007">
    <property type="protein sequence ID" value="KAJ3644778.1"/>
    <property type="molecule type" value="Genomic_DNA"/>
</dbReference>
<name>A0AA38HVS0_9CUCU</name>
<evidence type="ECO:0000313" key="2">
    <source>
        <dbReference type="EMBL" id="KAJ3644778.1"/>
    </source>
</evidence>
<dbReference type="AlphaFoldDB" id="A0AA38HVS0"/>
<evidence type="ECO:0000313" key="3">
    <source>
        <dbReference type="Proteomes" id="UP001168821"/>
    </source>
</evidence>
<dbReference type="InterPro" id="IPR056199">
    <property type="entry name" value="SPEF2_C"/>
</dbReference>
<evidence type="ECO:0000259" key="1">
    <source>
        <dbReference type="Pfam" id="PF24082"/>
    </source>
</evidence>
<organism evidence="2 3">
    <name type="scientific">Zophobas morio</name>
    <dbReference type="NCBI Taxonomy" id="2755281"/>
    <lineage>
        <taxon>Eukaryota</taxon>
        <taxon>Metazoa</taxon>
        <taxon>Ecdysozoa</taxon>
        <taxon>Arthropoda</taxon>
        <taxon>Hexapoda</taxon>
        <taxon>Insecta</taxon>
        <taxon>Pterygota</taxon>
        <taxon>Neoptera</taxon>
        <taxon>Endopterygota</taxon>
        <taxon>Coleoptera</taxon>
        <taxon>Polyphaga</taxon>
        <taxon>Cucujiformia</taxon>
        <taxon>Tenebrionidae</taxon>
        <taxon>Zophobas</taxon>
    </lineage>
</organism>